<keyword evidence="2" id="KW-1185">Reference proteome</keyword>
<protein>
    <submittedName>
        <fullName evidence="1">Uncharacterized protein</fullName>
    </submittedName>
</protein>
<gene>
    <name evidence="1" type="ORF">BROSI_A1308</name>
</gene>
<evidence type="ECO:0000313" key="1">
    <source>
        <dbReference type="EMBL" id="GAN32793.1"/>
    </source>
</evidence>
<reference evidence="2" key="1">
    <citation type="journal article" date="2015" name="Genome Announc.">
        <title>Draft Genome Sequence of an Anaerobic Ammonium-Oxidizing Bacterium, "Candidatus Brocadia sinica".</title>
        <authorList>
            <person name="Oshiki M."/>
            <person name="Shinyako-Hata K."/>
            <person name="Satoh H."/>
            <person name="Okabe S."/>
        </authorList>
    </citation>
    <scope>NUCLEOTIDE SEQUENCE [LARGE SCALE GENOMIC DNA]</scope>
    <source>
        <strain evidence="2">JPN1</strain>
    </source>
</reference>
<comment type="caution">
    <text evidence="1">The sequence shown here is derived from an EMBL/GenBank/DDBJ whole genome shotgun (WGS) entry which is preliminary data.</text>
</comment>
<dbReference type="EMBL" id="BAFN01000001">
    <property type="protein sequence ID" value="GAN32793.1"/>
    <property type="molecule type" value="Genomic_DNA"/>
</dbReference>
<name>A0ABQ0JVU3_9BACT</name>
<proteinExistence type="predicted"/>
<accession>A0ABQ0JVU3</accession>
<sequence>MAITLYNKIISIPLKAEIRKQCPLSRYLIKYIKEKDFYGAF</sequence>
<organism evidence="1 2">
    <name type="scientific">Candidatus Brocadia sinica JPN1</name>
    <dbReference type="NCBI Taxonomy" id="1197129"/>
    <lineage>
        <taxon>Bacteria</taxon>
        <taxon>Pseudomonadati</taxon>
        <taxon>Planctomycetota</taxon>
        <taxon>Candidatus Brocadiia</taxon>
        <taxon>Candidatus Brocadiales</taxon>
        <taxon>Candidatus Brocadiaceae</taxon>
        <taxon>Candidatus Brocadia</taxon>
    </lineage>
</organism>
<evidence type="ECO:0000313" key="2">
    <source>
        <dbReference type="Proteomes" id="UP000032309"/>
    </source>
</evidence>
<dbReference type="Proteomes" id="UP000032309">
    <property type="component" value="Unassembled WGS sequence"/>
</dbReference>